<feature type="region of interest" description="Disordered" evidence="1">
    <location>
        <begin position="697"/>
        <end position="719"/>
    </location>
</feature>
<sequence>MDDAELTRLAIEEIVRGMEELKEPQVQERKINPIAKPNKRFLGRTLNSMISHNKRTNDRTQANCRRKLKELDERQKLARTKKSRSRDGSWELVLSSSADESYSKDARKRRKCPKTNRKKYKKSKKKSKSKKHKSNRRDSSSSTSSSGSSSESSSSTSNSYRQSKKSKHRKKAKHKKCQEDVETNPAEVPQMYYQSNINDAIQLDAALMADSYRQHQMQQLLYYSALMAGQESAEIEALKEELRTSDVEASDAKVEKTSVCSVVSSMKSSDSETGESGILQISLSSASSTSSKATENKILTKNRKNENDEAEESDYSNSSNDVIWNLDSDSSNDNWDTENNNSEEEQHQSDEDCICLTSESESGNDSESNNTTCESDVEIEKITTGTNEIGLPLTETVTLLSSSDSEVEIISTNGDDEVAQKNSYVETQNSTHLNTEQLQEFVVEREKSPNTEVSGQNGSPSIGNNPLIALCNTISLHSVENESVEKEAAEGLETKQNSNINISISESSSNVEETKQLEEVFLGSEPAIVLENTLSNSDVKDSIAIEERTVEFTQSANTSNISFSLSESTSTDVNKNMDQVKCHVADDTKRITQVLQPTEDIQTVNAECLSTLDAVPKDRSVGDFSKQNVIAKLSLMEAELNKKVVNATGEEEVDETTQSLLTSPHLDAPKSMSLSTSLPSARLLTAVAPVVTELAPVSTDRSNQSETNLTEPVSEGINL</sequence>
<feature type="compositionally biased region" description="Basic residues" evidence="1">
    <location>
        <begin position="162"/>
        <end position="176"/>
    </location>
</feature>
<dbReference type="KEGG" id="ccat:101453758"/>
<evidence type="ECO:0000313" key="2">
    <source>
        <dbReference type="EMBL" id="JAB96421.1"/>
    </source>
</evidence>
<organism evidence="2">
    <name type="scientific">Ceratitis capitata</name>
    <name type="common">Mediterranean fruit fly</name>
    <name type="synonym">Tephritis capitata</name>
    <dbReference type="NCBI Taxonomy" id="7213"/>
    <lineage>
        <taxon>Eukaryota</taxon>
        <taxon>Metazoa</taxon>
        <taxon>Ecdysozoa</taxon>
        <taxon>Arthropoda</taxon>
        <taxon>Hexapoda</taxon>
        <taxon>Insecta</taxon>
        <taxon>Pterygota</taxon>
        <taxon>Neoptera</taxon>
        <taxon>Endopterygota</taxon>
        <taxon>Diptera</taxon>
        <taxon>Brachycera</taxon>
        <taxon>Muscomorpha</taxon>
        <taxon>Tephritoidea</taxon>
        <taxon>Tephritidae</taxon>
        <taxon>Ceratitis</taxon>
        <taxon>Ceratitis</taxon>
    </lineage>
</organism>
<reference evidence="2" key="1">
    <citation type="submission" date="2013-07" db="EMBL/GenBank/DDBJ databases">
        <authorList>
            <person name="Geib S."/>
        </authorList>
    </citation>
    <scope>NUCLEOTIDE SEQUENCE</scope>
</reference>
<dbReference type="OrthoDB" id="6352295at2759"/>
<proteinExistence type="evidence at transcript level"/>
<feature type="region of interest" description="Disordered" evidence="1">
    <location>
        <begin position="96"/>
        <end position="183"/>
    </location>
</feature>
<dbReference type="RefSeq" id="XP_004529742.1">
    <property type="nucleotide sequence ID" value="XM_004529685.4"/>
</dbReference>
<evidence type="ECO:0000256" key="1">
    <source>
        <dbReference type="SAM" id="MobiDB-lite"/>
    </source>
</evidence>
<feature type="compositionally biased region" description="Low complexity" evidence="1">
    <location>
        <begin position="325"/>
        <end position="340"/>
    </location>
</feature>
<reference evidence="2" key="2">
    <citation type="journal article" date="2014" name="BMC Genomics">
        <title>A genomic perspective to assessing quality of mass-reared SIT flies used in Mediterranean fruit fly (Ceratitis capitata) eradication in California.</title>
        <authorList>
            <person name="Calla B."/>
            <person name="Hall B."/>
            <person name="Hou S."/>
            <person name="Geib S.M."/>
        </authorList>
    </citation>
    <scope>NUCLEOTIDE SEQUENCE</scope>
</reference>
<feature type="compositionally biased region" description="Low complexity" evidence="1">
    <location>
        <begin position="140"/>
        <end position="161"/>
    </location>
</feature>
<feature type="region of interest" description="Disordered" evidence="1">
    <location>
        <begin position="648"/>
        <end position="673"/>
    </location>
</feature>
<evidence type="ECO:0008006" key="3">
    <source>
        <dbReference type="Google" id="ProtNLM"/>
    </source>
</evidence>
<accession>W8BT34</accession>
<name>W8BT34_CERCA</name>
<feature type="region of interest" description="Disordered" evidence="1">
    <location>
        <begin position="243"/>
        <end position="351"/>
    </location>
</feature>
<feature type="compositionally biased region" description="Polar residues" evidence="1">
    <location>
        <begin position="699"/>
        <end position="711"/>
    </location>
</feature>
<feature type="compositionally biased region" description="Low complexity" evidence="1">
    <location>
        <begin position="276"/>
        <end position="293"/>
    </location>
</feature>
<feature type="compositionally biased region" description="Basic and acidic residues" evidence="1">
    <location>
        <begin position="243"/>
        <end position="256"/>
    </location>
</feature>
<feature type="compositionally biased region" description="Low complexity" evidence="1">
    <location>
        <begin position="258"/>
        <end position="268"/>
    </location>
</feature>
<protein>
    <recommendedName>
        <fullName evidence="3">G patch domain-containing protein 8</fullName>
    </recommendedName>
</protein>
<dbReference type="EMBL" id="GAMC01010134">
    <property type="protein sequence ID" value="JAB96421.1"/>
    <property type="molecule type" value="mRNA"/>
</dbReference>
<dbReference type="GeneID" id="101453758"/>
<dbReference type="AlphaFoldDB" id="W8BT34"/>
<feature type="compositionally biased region" description="Basic residues" evidence="1">
    <location>
        <begin position="106"/>
        <end position="135"/>
    </location>
</feature>